<dbReference type="AlphaFoldDB" id="A0A1Z5JE84"/>
<comment type="caution">
    <text evidence="7">The sequence shown here is derived from an EMBL/GenBank/DDBJ whole genome shotgun (WGS) entry which is preliminary data.</text>
</comment>
<comment type="similarity">
    <text evidence="4">Belongs to the HSF family.</text>
</comment>
<keyword evidence="8" id="KW-1185">Reference proteome</keyword>
<dbReference type="PANTHER" id="PTHR10015">
    <property type="entry name" value="HEAT SHOCK TRANSCRIPTION FACTOR"/>
    <property type="match status" value="1"/>
</dbReference>
<dbReference type="Proteomes" id="UP000198406">
    <property type="component" value="Unassembled WGS sequence"/>
</dbReference>
<evidence type="ECO:0000259" key="6">
    <source>
        <dbReference type="SMART" id="SM00415"/>
    </source>
</evidence>
<name>A0A1Z5JE84_FISSO</name>
<dbReference type="PRINTS" id="PR00056">
    <property type="entry name" value="HSFDOMAIN"/>
</dbReference>
<dbReference type="PANTHER" id="PTHR10015:SF206">
    <property type="entry name" value="HSF-TYPE DNA-BINDING DOMAIN-CONTAINING PROTEIN"/>
    <property type="match status" value="1"/>
</dbReference>
<dbReference type="GO" id="GO:0005634">
    <property type="term" value="C:nucleus"/>
    <property type="evidence" value="ECO:0007669"/>
    <property type="project" value="UniProtKB-SubCell"/>
</dbReference>
<evidence type="ECO:0000256" key="5">
    <source>
        <dbReference type="SAM" id="MobiDB-lite"/>
    </source>
</evidence>
<dbReference type="InParanoid" id="A0A1Z5JE84"/>
<reference evidence="7 8" key="1">
    <citation type="journal article" date="2015" name="Plant Cell">
        <title>Oil accumulation by the oleaginous diatom Fistulifera solaris as revealed by the genome and transcriptome.</title>
        <authorList>
            <person name="Tanaka T."/>
            <person name="Maeda Y."/>
            <person name="Veluchamy A."/>
            <person name="Tanaka M."/>
            <person name="Abida H."/>
            <person name="Marechal E."/>
            <person name="Bowler C."/>
            <person name="Muto M."/>
            <person name="Sunaga Y."/>
            <person name="Tanaka M."/>
            <person name="Yoshino T."/>
            <person name="Taniguchi T."/>
            <person name="Fukuda Y."/>
            <person name="Nemoto M."/>
            <person name="Matsumoto M."/>
            <person name="Wong P.S."/>
            <person name="Aburatani S."/>
            <person name="Fujibuchi W."/>
        </authorList>
    </citation>
    <scope>NUCLEOTIDE SEQUENCE [LARGE SCALE GENOMIC DNA]</scope>
    <source>
        <strain evidence="7 8">JPCC DA0580</strain>
    </source>
</reference>
<gene>
    <name evidence="7" type="ORF">FisN_8Lh173</name>
</gene>
<evidence type="ECO:0000256" key="2">
    <source>
        <dbReference type="ARBA" id="ARBA00023125"/>
    </source>
</evidence>
<comment type="subcellular location">
    <subcellularLocation>
        <location evidence="1">Nucleus</location>
    </subcellularLocation>
</comment>
<dbReference type="SMART" id="SM00415">
    <property type="entry name" value="HSF"/>
    <property type="match status" value="1"/>
</dbReference>
<dbReference type="Gene3D" id="1.10.10.10">
    <property type="entry name" value="Winged helix-like DNA-binding domain superfamily/Winged helix DNA-binding domain"/>
    <property type="match status" value="1"/>
</dbReference>
<dbReference type="FunFam" id="1.10.10.10:FF:000479">
    <property type="entry name" value="Predicted protein"/>
    <property type="match status" value="1"/>
</dbReference>
<evidence type="ECO:0000256" key="3">
    <source>
        <dbReference type="ARBA" id="ARBA00023242"/>
    </source>
</evidence>
<organism evidence="7 8">
    <name type="scientific">Fistulifera solaris</name>
    <name type="common">Oleaginous diatom</name>
    <dbReference type="NCBI Taxonomy" id="1519565"/>
    <lineage>
        <taxon>Eukaryota</taxon>
        <taxon>Sar</taxon>
        <taxon>Stramenopiles</taxon>
        <taxon>Ochrophyta</taxon>
        <taxon>Bacillariophyta</taxon>
        <taxon>Bacillariophyceae</taxon>
        <taxon>Bacillariophycidae</taxon>
        <taxon>Naviculales</taxon>
        <taxon>Naviculaceae</taxon>
        <taxon>Fistulifera</taxon>
    </lineage>
</organism>
<dbReference type="InterPro" id="IPR036388">
    <property type="entry name" value="WH-like_DNA-bd_sf"/>
</dbReference>
<feature type="region of interest" description="Disordered" evidence="5">
    <location>
        <begin position="162"/>
        <end position="185"/>
    </location>
</feature>
<evidence type="ECO:0000256" key="1">
    <source>
        <dbReference type="ARBA" id="ARBA00004123"/>
    </source>
</evidence>
<dbReference type="InterPro" id="IPR036390">
    <property type="entry name" value="WH_DNA-bd_sf"/>
</dbReference>
<protein>
    <recommendedName>
        <fullName evidence="6">HSF-type DNA-binding domain-containing protein</fullName>
    </recommendedName>
</protein>
<dbReference type="OrthoDB" id="60033at2759"/>
<dbReference type="EMBL" id="BDSP01000048">
    <property type="protein sequence ID" value="GAX12071.1"/>
    <property type="molecule type" value="Genomic_DNA"/>
</dbReference>
<evidence type="ECO:0000256" key="4">
    <source>
        <dbReference type="RuleBase" id="RU004020"/>
    </source>
</evidence>
<dbReference type="GO" id="GO:0043565">
    <property type="term" value="F:sequence-specific DNA binding"/>
    <property type="evidence" value="ECO:0007669"/>
    <property type="project" value="InterPro"/>
</dbReference>
<feature type="domain" description="HSF-type DNA-binding" evidence="6">
    <location>
        <begin position="19"/>
        <end position="119"/>
    </location>
</feature>
<dbReference type="GO" id="GO:0003700">
    <property type="term" value="F:DNA-binding transcription factor activity"/>
    <property type="evidence" value="ECO:0007669"/>
    <property type="project" value="InterPro"/>
</dbReference>
<evidence type="ECO:0000313" key="8">
    <source>
        <dbReference type="Proteomes" id="UP000198406"/>
    </source>
</evidence>
<sequence>MKGYKDQANDTITEGRSRANTWFVNRLFDMLENTDADGISDIISWQPHGRCFIMRDQSKLQEILPNFFKQTKTSSFLRQLNIYGFCRIARGRDRGGYYHELFLQNRRHLAQKITPIKMKGTGVRTKGPQEPNFWEMEWVNMPNKADEVLPSKAMTRSMSIVSHDTKEVEDATTSTEEERESSEQECTTVAPTVVKIKKFHEVASPLSAPQAIADDMEDLFEMVGSKPFLHEFVLNGNGVFLLDHGLDSVLDRDITASDPSTSQEVDHDDNAFIVAAPELNDNDLELVMHDFQDESVGLGFDAFLQSYDEERY</sequence>
<dbReference type="Pfam" id="PF00447">
    <property type="entry name" value="HSF_DNA-bind"/>
    <property type="match status" value="1"/>
</dbReference>
<accession>A0A1Z5JE84</accession>
<proteinExistence type="inferred from homology"/>
<dbReference type="SUPFAM" id="SSF46785">
    <property type="entry name" value="Winged helix' DNA-binding domain"/>
    <property type="match status" value="1"/>
</dbReference>
<dbReference type="InterPro" id="IPR000232">
    <property type="entry name" value="HSF_DNA-bd"/>
</dbReference>
<keyword evidence="3" id="KW-0539">Nucleus</keyword>
<keyword evidence="2" id="KW-0238">DNA-binding</keyword>
<evidence type="ECO:0000313" key="7">
    <source>
        <dbReference type="EMBL" id="GAX12071.1"/>
    </source>
</evidence>